<gene>
    <name evidence="1" type="ORF">UR56_C0012G0005</name>
</gene>
<name>A0A0G0AW91_9BACT</name>
<organism evidence="1 2">
    <name type="scientific">Candidatus Roizmanbacteria bacterium GW2011_GWC2_34_23</name>
    <dbReference type="NCBI Taxonomy" id="1618484"/>
    <lineage>
        <taxon>Bacteria</taxon>
        <taxon>Candidatus Roizmaniibacteriota</taxon>
    </lineage>
</organism>
<proteinExistence type="predicted"/>
<dbReference type="Proteomes" id="UP000034004">
    <property type="component" value="Unassembled WGS sequence"/>
</dbReference>
<evidence type="ECO:0000313" key="2">
    <source>
        <dbReference type="Proteomes" id="UP000034004"/>
    </source>
</evidence>
<dbReference type="GO" id="GO:0043565">
    <property type="term" value="F:sequence-specific DNA binding"/>
    <property type="evidence" value="ECO:0007669"/>
    <property type="project" value="InterPro"/>
</dbReference>
<dbReference type="SUPFAM" id="SSF48295">
    <property type="entry name" value="TrpR-like"/>
    <property type="match status" value="1"/>
</dbReference>
<sequence>MVRNSRFILSEDLLEKLFDLFFEVVGNKSSKDEFRKIFTDLLTPAERIMLAKRVAIIYLLLKKIEYYNICDRLKVSPTTVAKFALLMEKSEGIVPTFKQIVKIDKVKIFLEEIFNNIFAPGKVGVNWKIAWENKINLEKKKTFGI</sequence>
<comment type="caution">
    <text evidence="1">The sequence shown here is derived from an EMBL/GenBank/DDBJ whole genome shotgun (WGS) entry which is preliminary data.</text>
</comment>
<protein>
    <recommendedName>
        <fullName evidence="3">TrpR like protein, YerC/YecD</fullName>
    </recommendedName>
</protein>
<dbReference type="Gene3D" id="1.10.1270.10">
    <property type="entry name" value="TrpR-like"/>
    <property type="match status" value="1"/>
</dbReference>
<evidence type="ECO:0000313" key="1">
    <source>
        <dbReference type="EMBL" id="KKP61503.1"/>
    </source>
</evidence>
<dbReference type="InterPro" id="IPR000831">
    <property type="entry name" value="Trp_repress"/>
</dbReference>
<dbReference type="GO" id="GO:0003700">
    <property type="term" value="F:DNA-binding transcription factor activity"/>
    <property type="evidence" value="ECO:0007669"/>
    <property type="project" value="InterPro"/>
</dbReference>
<dbReference type="STRING" id="1618484.UR56_C0012G0005"/>
<dbReference type="Pfam" id="PF01371">
    <property type="entry name" value="Trp_repressor"/>
    <property type="match status" value="1"/>
</dbReference>
<dbReference type="InterPro" id="IPR010921">
    <property type="entry name" value="Trp_repressor/repl_initiator"/>
</dbReference>
<evidence type="ECO:0008006" key="3">
    <source>
        <dbReference type="Google" id="ProtNLM"/>
    </source>
</evidence>
<dbReference type="EMBL" id="LBPR01000012">
    <property type="protein sequence ID" value="KKP61503.1"/>
    <property type="molecule type" value="Genomic_DNA"/>
</dbReference>
<dbReference type="AlphaFoldDB" id="A0A0G0AW91"/>
<accession>A0A0G0AW91</accession>
<reference evidence="1 2" key="1">
    <citation type="journal article" date="2015" name="Nature">
        <title>rRNA introns, odd ribosomes, and small enigmatic genomes across a large radiation of phyla.</title>
        <authorList>
            <person name="Brown C.T."/>
            <person name="Hug L.A."/>
            <person name="Thomas B.C."/>
            <person name="Sharon I."/>
            <person name="Castelle C.J."/>
            <person name="Singh A."/>
            <person name="Wilkins M.J."/>
            <person name="Williams K.H."/>
            <person name="Banfield J.F."/>
        </authorList>
    </citation>
    <scope>NUCLEOTIDE SEQUENCE [LARGE SCALE GENOMIC DNA]</scope>
</reference>
<dbReference type="InterPro" id="IPR038116">
    <property type="entry name" value="TrpR-like_sf"/>
</dbReference>